<keyword evidence="2" id="KW-1185">Reference proteome</keyword>
<organism evidence="1 2">
    <name type="scientific">Glaciimonas immobilis</name>
    <dbReference type="NCBI Taxonomy" id="728004"/>
    <lineage>
        <taxon>Bacteria</taxon>
        <taxon>Pseudomonadati</taxon>
        <taxon>Pseudomonadota</taxon>
        <taxon>Betaproteobacteria</taxon>
        <taxon>Burkholderiales</taxon>
        <taxon>Oxalobacteraceae</taxon>
        <taxon>Glaciimonas</taxon>
    </lineage>
</organism>
<keyword evidence="1" id="KW-0808">Transferase</keyword>
<accession>A0A840S0J2</accession>
<dbReference type="NCBIfam" id="TIGR03292">
    <property type="entry name" value="PhnH_redo"/>
    <property type="match status" value="1"/>
</dbReference>
<dbReference type="SUPFAM" id="SSF159709">
    <property type="entry name" value="PhnH-like"/>
    <property type="match status" value="1"/>
</dbReference>
<dbReference type="GO" id="GO:0019634">
    <property type="term" value="P:organic phosphonate metabolic process"/>
    <property type="evidence" value="ECO:0007669"/>
    <property type="project" value="InterPro"/>
</dbReference>
<proteinExistence type="predicted"/>
<dbReference type="Pfam" id="PF05845">
    <property type="entry name" value="PhnH"/>
    <property type="match status" value="1"/>
</dbReference>
<dbReference type="EMBL" id="JACHHQ010000012">
    <property type="protein sequence ID" value="MBB5202241.1"/>
    <property type="molecule type" value="Genomic_DNA"/>
</dbReference>
<dbReference type="PIRSF" id="PIRSF020680">
    <property type="entry name" value="PhnH"/>
    <property type="match status" value="1"/>
</dbReference>
<gene>
    <name evidence="1" type="ORF">HNR39_004105</name>
</gene>
<dbReference type="InterPro" id="IPR038058">
    <property type="entry name" value="PhnH-like_sp"/>
</dbReference>
<evidence type="ECO:0000313" key="1">
    <source>
        <dbReference type="EMBL" id="MBB5202241.1"/>
    </source>
</evidence>
<sequence>MSALPEVALLPAWDDPVRESQATFRAILKALSEPGLVQTIGADIEFPPPLFLSTTALCLALADVETPVWLDPGADTNSLNAYLRFHCGCPLVEDLAQASFAVVTDPQQLESEHFFSQFSLGTMEYPDRSAMLFLQVPDLTGGPQRVFSGPGIDGQRAVRVAGLPVNFDAMWQKNVDGFPRGIDLIFCHGPHILGLPRTTRIVN</sequence>
<protein>
    <submittedName>
        <fullName evidence="1">Alpha-D-ribose 1-methylphosphonate 5-triphosphate synthase subunit PhnH</fullName>
        <ecNumber evidence="1">2.7.8.37</ecNumber>
    </submittedName>
</protein>
<dbReference type="Proteomes" id="UP000571084">
    <property type="component" value="Unassembled WGS sequence"/>
</dbReference>
<dbReference type="AlphaFoldDB" id="A0A840S0J2"/>
<reference evidence="1 2" key="1">
    <citation type="submission" date="2020-08" db="EMBL/GenBank/DDBJ databases">
        <title>Genomic Encyclopedia of Type Strains, Phase IV (KMG-IV): sequencing the most valuable type-strain genomes for metagenomic binning, comparative biology and taxonomic classification.</title>
        <authorList>
            <person name="Goeker M."/>
        </authorList>
    </citation>
    <scope>NUCLEOTIDE SEQUENCE [LARGE SCALE GENOMIC DNA]</scope>
    <source>
        <strain evidence="1 2">DSM 23240</strain>
    </source>
</reference>
<dbReference type="EC" id="2.7.8.37" evidence="1"/>
<dbReference type="RefSeq" id="WP_168056407.1">
    <property type="nucleotide sequence ID" value="NZ_JAAOZT010000009.1"/>
</dbReference>
<comment type="caution">
    <text evidence="1">The sequence shown here is derived from an EMBL/GenBank/DDBJ whole genome shotgun (WGS) entry which is preliminary data.</text>
</comment>
<dbReference type="GO" id="GO:0061693">
    <property type="term" value="F:alpha-D-ribose 1-methylphosphonate 5-triphosphate synthase activity"/>
    <property type="evidence" value="ECO:0007669"/>
    <property type="project" value="UniProtKB-EC"/>
</dbReference>
<dbReference type="InterPro" id="IPR008772">
    <property type="entry name" value="Phosphonate_metab_PhnH"/>
</dbReference>
<evidence type="ECO:0000313" key="2">
    <source>
        <dbReference type="Proteomes" id="UP000571084"/>
    </source>
</evidence>
<name>A0A840S0J2_9BURK</name>
<dbReference type="Gene3D" id="3.40.50.11310">
    <property type="entry name" value="Bacterial phosphonate metabolism protein PhnH"/>
    <property type="match status" value="1"/>
</dbReference>